<dbReference type="Gene3D" id="1.20.1250.20">
    <property type="entry name" value="MFS general substrate transporter like domains"/>
    <property type="match status" value="2"/>
</dbReference>
<comment type="subcellular location">
    <subcellularLocation>
        <location evidence="1">Cell membrane</location>
        <topology evidence="1">Multi-pass membrane protein</topology>
    </subcellularLocation>
</comment>
<gene>
    <name evidence="8" type="ORF">AB2B41_09885</name>
</gene>
<dbReference type="SUPFAM" id="SSF103473">
    <property type="entry name" value="MFS general substrate transporter"/>
    <property type="match status" value="1"/>
</dbReference>
<evidence type="ECO:0000256" key="4">
    <source>
        <dbReference type="ARBA" id="ARBA00022989"/>
    </source>
</evidence>
<proteinExistence type="predicted"/>
<feature type="transmembrane region" description="Helical" evidence="6">
    <location>
        <begin position="102"/>
        <end position="120"/>
    </location>
</feature>
<organism evidence="8 9">
    <name type="scientific">Sulfitobacter sediminis</name>
    <dbReference type="NCBI Taxonomy" id="3234186"/>
    <lineage>
        <taxon>Bacteria</taxon>
        <taxon>Pseudomonadati</taxon>
        <taxon>Pseudomonadota</taxon>
        <taxon>Alphaproteobacteria</taxon>
        <taxon>Rhodobacterales</taxon>
        <taxon>Roseobacteraceae</taxon>
        <taxon>Sulfitobacter</taxon>
    </lineage>
</organism>
<keyword evidence="3 6" id="KW-0812">Transmembrane</keyword>
<feature type="transmembrane region" description="Helical" evidence="6">
    <location>
        <begin position="43"/>
        <end position="68"/>
    </location>
</feature>
<dbReference type="InterPro" id="IPR036259">
    <property type="entry name" value="MFS_trans_sf"/>
</dbReference>
<feature type="domain" description="Major facilitator superfamily (MFS) profile" evidence="7">
    <location>
        <begin position="7"/>
        <end position="381"/>
    </location>
</feature>
<feature type="transmembrane region" description="Helical" evidence="6">
    <location>
        <begin position="132"/>
        <end position="154"/>
    </location>
</feature>
<feature type="transmembrane region" description="Helical" evidence="6">
    <location>
        <begin position="293"/>
        <end position="313"/>
    </location>
</feature>
<sequence length="387" mass="40656">MQTRWIILFVLFFARTTMAFQFQSIAALSPYIVESLALRLLDIGLLIGLYLGPGVIVATLGGTVGTWFGDKRTVVASLGLMVLGSFAVAFAPGFGWVAAGRVISGIGGVVINVLMTKMVLDWFIGHRVSTALGIFISSWPLGIALSLLVLPLLADLGGLAMAWNGLILLTVVALLLYSIIYRSPDGSKPAPAKITFSALPWASLIQAAMLWGLYNAAFAMLFGFGPLVLLDRGLSTSAASSLTSLYMIFGAVGIPVGGWLADRTARPYVVISVSLFSGIVLFPVVLIAPLWSLAPLLCFGGFLIGLAPGPIVAMPGQILPEASRAFGTGVFYSIYYALMMVAPPLAGAVADALGAVDVAFLIGAVFMAAAVLSLSLFRTLRMRESAV</sequence>
<evidence type="ECO:0000256" key="6">
    <source>
        <dbReference type="SAM" id="Phobius"/>
    </source>
</evidence>
<dbReference type="PANTHER" id="PTHR43124:SF3">
    <property type="entry name" value="CHLORAMPHENICOL EFFLUX PUMP RV0191"/>
    <property type="match status" value="1"/>
</dbReference>
<feature type="transmembrane region" description="Helical" evidence="6">
    <location>
        <begin position="244"/>
        <end position="261"/>
    </location>
</feature>
<name>A0ABV3RLQ1_9RHOB</name>
<dbReference type="PROSITE" id="PS50850">
    <property type="entry name" value="MFS"/>
    <property type="match status" value="1"/>
</dbReference>
<evidence type="ECO:0000259" key="7">
    <source>
        <dbReference type="PROSITE" id="PS50850"/>
    </source>
</evidence>
<feature type="transmembrane region" description="Helical" evidence="6">
    <location>
        <begin position="268"/>
        <end position="287"/>
    </location>
</feature>
<dbReference type="Proteomes" id="UP001556098">
    <property type="component" value="Unassembled WGS sequence"/>
</dbReference>
<keyword evidence="4 6" id="KW-1133">Transmembrane helix</keyword>
<dbReference type="InterPro" id="IPR011701">
    <property type="entry name" value="MFS"/>
</dbReference>
<protein>
    <submittedName>
        <fullName evidence="8">CynX/NimT family MFS transporter</fullName>
    </submittedName>
</protein>
<dbReference type="InterPro" id="IPR020846">
    <property type="entry name" value="MFS_dom"/>
</dbReference>
<evidence type="ECO:0000256" key="1">
    <source>
        <dbReference type="ARBA" id="ARBA00004651"/>
    </source>
</evidence>
<comment type="caution">
    <text evidence="8">The sequence shown here is derived from an EMBL/GenBank/DDBJ whole genome shotgun (WGS) entry which is preliminary data.</text>
</comment>
<dbReference type="CDD" id="cd06174">
    <property type="entry name" value="MFS"/>
    <property type="match status" value="1"/>
</dbReference>
<evidence type="ECO:0000256" key="2">
    <source>
        <dbReference type="ARBA" id="ARBA00022475"/>
    </source>
</evidence>
<dbReference type="Pfam" id="PF07690">
    <property type="entry name" value="MFS_1"/>
    <property type="match status" value="1"/>
</dbReference>
<reference evidence="8 9" key="1">
    <citation type="submission" date="2024-07" db="EMBL/GenBank/DDBJ databases">
        <title>Marimonas sp.nov., isolated from tidal-flat sediment.</title>
        <authorList>
            <person name="Jayan J.N."/>
            <person name="Lee S.S."/>
        </authorList>
    </citation>
    <scope>NUCLEOTIDE SEQUENCE [LARGE SCALE GENOMIC DNA]</scope>
    <source>
        <strain evidence="8 9">MJW-29</strain>
    </source>
</reference>
<evidence type="ECO:0000256" key="5">
    <source>
        <dbReference type="ARBA" id="ARBA00023136"/>
    </source>
</evidence>
<evidence type="ECO:0000313" key="9">
    <source>
        <dbReference type="Proteomes" id="UP001556098"/>
    </source>
</evidence>
<dbReference type="RefSeq" id="WP_367877617.1">
    <property type="nucleotide sequence ID" value="NZ_JBFNXX010000006.1"/>
</dbReference>
<dbReference type="PANTHER" id="PTHR43124">
    <property type="entry name" value="PURINE EFFLUX PUMP PBUE"/>
    <property type="match status" value="1"/>
</dbReference>
<keyword evidence="9" id="KW-1185">Reference proteome</keyword>
<feature type="transmembrane region" description="Helical" evidence="6">
    <location>
        <begin position="358"/>
        <end position="377"/>
    </location>
</feature>
<evidence type="ECO:0000256" key="3">
    <source>
        <dbReference type="ARBA" id="ARBA00022692"/>
    </source>
</evidence>
<evidence type="ECO:0000313" key="8">
    <source>
        <dbReference type="EMBL" id="MEW9919915.1"/>
    </source>
</evidence>
<accession>A0ABV3RLQ1</accession>
<keyword evidence="5 6" id="KW-0472">Membrane</keyword>
<feature type="transmembrane region" description="Helical" evidence="6">
    <location>
        <begin position="75"/>
        <end position="96"/>
    </location>
</feature>
<feature type="transmembrane region" description="Helical" evidence="6">
    <location>
        <begin position="160"/>
        <end position="180"/>
    </location>
</feature>
<feature type="transmembrane region" description="Helical" evidence="6">
    <location>
        <begin position="325"/>
        <end position="346"/>
    </location>
</feature>
<dbReference type="InterPro" id="IPR050189">
    <property type="entry name" value="MFS_Efflux_Transporters"/>
</dbReference>
<dbReference type="EMBL" id="JBFNXX010000006">
    <property type="protein sequence ID" value="MEW9919915.1"/>
    <property type="molecule type" value="Genomic_DNA"/>
</dbReference>
<feature type="transmembrane region" description="Helical" evidence="6">
    <location>
        <begin position="201"/>
        <end position="224"/>
    </location>
</feature>
<keyword evidence="2" id="KW-1003">Cell membrane</keyword>